<dbReference type="PANTHER" id="PTHR30352:SF2">
    <property type="entry name" value="ANAEROBIC RIBONUCLEOSIDE-TRIPHOSPHATE REDUCTASE-ACTIVATING PROTEIN"/>
    <property type="match status" value="1"/>
</dbReference>
<dbReference type="SFLD" id="SFLDF00299">
    <property type="entry name" value="anaerobic_ribonucleoside-triph"/>
    <property type="match status" value="1"/>
</dbReference>
<dbReference type="Pfam" id="PF13353">
    <property type="entry name" value="Fer4_12"/>
    <property type="match status" value="1"/>
</dbReference>
<keyword evidence="7" id="KW-0479">Metal-binding</keyword>
<keyword evidence="6" id="KW-0949">S-adenosyl-L-methionine</keyword>
<reference evidence="14" key="2">
    <citation type="submission" date="2021-04" db="EMBL/GenBank/DDBJ databases">
        <authorList>
            <person name="Gilroy R."/>
        </authorList>
    </citation>
    <scope>NUCLEOTIDE SEQUENCE</scope>
    <source>
        <strain evidence="14">1282</strain>
    </source>
</reference>
<evidence type="ECO:0000256" key="1">
    <source>
        <dbReference type="ARBA" id="ARBA00001966"/>
    </source>
</evidence>
<comment type="caution">
    <text evidence="14">The sequence shown here is derived from an EMBL/GenBank/DDBJ whole genome shotgun (WGS) entry which is preliminary data.</text>
</comment>
<dbReference type="NCBIfam" id="TIGR02491">
    <property type="entry name" value="NrdG"/>
    <property type="match status" value="1"/>
</dbReference>
<dbReference type="InterPro" id="IPR034457">
    <property type="entry name" value="Organic_radical-activating"/>
</dbReference>
<keyword evidence="5" id="KW-0004">4Fe-4S</keyword>
<keyword evidence="10" id="KW-0411">Iron-sulfur</keyword>
<dbReference type="AlphaFoldDB" id="A0A9D1YD54"/>
<feature type="domain" description="Radical SAM core" evidence="13">
    <location>
        <begin position="14"/>
        <end position="165"/>
    </location>
</feature>
<dbReference type="PROSITE" id="PS51918">
    <property type="entry name" value="RADICAL_SAM"/>
    <property type="match status" value="1"/>
</dbReference>
<dbReference type="Proteomes" id="UP000823915">
    <property type="component" value="Unassembled WGS sequence"/>
</dbReference>
<dbReference type="EC" id="1.97.1.-" evidence="12"/>
<evidence type="ECO:0000256" key="6">
    <source>
        <dbReference type="ARBA" id="ARBA00022691"/>
    </source>
</evidence>
<gene>
    <name evidence="14" type="primary">nrdG</name>
    <name evidence="14" type="ORF">H9838_05860</name>
</gene>
<comment type="catalytic activity">
    <reaction evidence="11">
        <text>glycyl-[protein] + reduced [flavodoxin] + S-adenosyl-L-methionine = glycin-2-yl radical-[protein] + semiquinone [flavodoxin] + 5'-deoxyadenosine + L-methionine + H(+)</text>
        <dbReference type="Rhea" id="RHEA:61976"/>
        <dbReference type="Rhea" id="RHEA-COMP:10622"/>
        <dbReference type="Rhea" id="RHEA-COMP:14480"/>
        <dbReference type="Rhea" id="RHEA-COMP:15993"/>
        <dbReference type="Rhea" id="RHEA-COMP:15994"/>
        <dbReference type="ChEBI" id="CHEBI:15378"/>
        <dbReference type="ChEBI" id="CHEBI:17319"/>
        <dbReference type="ChEBI" id="CHEBI:29947"/>
        <dbReference type="ChEBI" id="CHEBI:32722"/>
        <dbReference type="ChEBI" id="CHEBI:57618"/>
        <dbReference type="ChEBI" id="CHEBI:57844"/>
        <dbReference type="ChEBI" id="CHEBI:59789"/>
        <dbReference type="ChEBI" id="CHEBI:140311"/>
    </reaction>
</comment>
<evidence type="ECO:0000313" key="14">
    <source>
        <dbReference type="EMBL" id="HIY26685.1"/>
    </source>
</evidence>
<dbReference type="SFLD" id="SFLDS00029">
    <property type="entry name" value="Radical_SAM"/>
    <property type="match status" value="1"/>
</dbReference>
<protein>
    <recommendedName>
        <fullName evidence="4 12">Anaerobic ribonucleoside-triphosphate reductase-activating protein</fullName>
        <ecNumber evidence="12">1.97.1.-</ecNumber>
    </recommendedName>
</protein>
<accession>A0A9D1YD54</accession>
<dbReference type="SFLD" id="SFLDG01063">
    <property type="entry name" value="activating_enzymes__group_1"/>
    <property type="match status" value="1"/>
</dbReference>
<dbReference type="PANTHER" id="PTHR30352">
    <property type="entry name" value="PYRUVATE FORMATE-LYASE-ACTIVATING ENZYME"/>
    <property type="match status" value="1"/>
</dbReference>
<sequence>MELRIAGVVKESIVDGPGIRYTVFTQGCPHHCPGCHNPQTWAFEGGQLTTPQALVEDIEKDPILKGVTFSGGEPFSQPEPLTELAKLVHGLGKDVVIFTGWTYEQLREKQDPAIDGLLEQCDLLIDGPFVLEQRNLELRFRGSENQRLIDMKRTRQQGQVVLWES</sequence>
<evidence type="ECO:0000256" key="10">
    <source>
        <dbReference type="ARBA" id="ARBA00023014"/>
    </source>
</evidence>
<dbReference type="GO" id="GO:0004748">
    <property type="term" value="F:ribonucleoside-diphosphate reductase activity, thioredoxin disulfide as acceptor"/>
    <property type="evidence" value="ECO:0007669"/>
    <property type="project" value="TreeGrafter"/>
</dbReference>
<dbReference type="InterPro" id="IPR012837">
    <property type="entry name" value="NrdG"/>
</dbReference>
<evidence type="ECO:0000256" key="2">
    <source>
        <dbReference type="ARBA" id="ARBA00003852"/>
    </source>
</evidence>
<evidence type="ECO:0000256" key="3">
    <source>
        <dbReference type="ARBA" id="ARBA00009777"/>
    </source>
</evidence>
<comment type="similarity">
    <text evidence="3 12">Belongs to the organic radical-activating enzymes family.</text>
</comment>
<dbReference type="SUPFAM" id="SSF102114">
    <property type="entry name" value="Radical SAM enzymes"/>
    <property type="match status" value="1"/>
</dbReference>
<dbReference type="InterPro" id="IPR001989">
    <property type="entry name" value="Radical_activat_CS"/>
</dbReference>
<keyword evidence="8 12" id="KW-0560">Oxidoreductase</keyword>
<dbReference type="PIRSF" id="PIRSF000368">
    <property type="entry name" value="NrdG"/>
    <property type="match status" value="1"/>
</dbReference>
<dbReference type="EMBL" id="DXDU01000097">
    <property type="protein sequence ID" value="HIY26685.1"/>
    <property type="molecule type" value="Genomic_DNA"/>
</dbReference>
<dbReference type="Gene3D" id="3.20.20.70">
    <property type="entry name" value="Aldolase class I"/>
    <property type="match status" value="1"/>
</dbReference>
<comment type="cofactor">
    <cofactor evidence="1">
        <name>[4Fe-4S] cluster</name>
        <dbReference type="ChEBI" id="CHEBI:49883"/>
    </cofactor>
</comment>
<comment type="function">
    <text evidence="2 12">Activation of anaerobic ribonucleoside-triphosphate reductase under anaerobic conditions by generation of an organic free radical, using S-adenosylmethionine and reduced flavodoxin as cosubstrates to produce 5'-deoxy-adenosine.</text>
</comment>
<keyword evidence="9" id="KW-0408">Iron</keyword>
<organism evidence="14 15">
    <name type="scientific">Candidatus Acutalibacter pullistercoris</name>
    <dbReference type="NCBI Taxonomy" id="2838418"/>
    <lineage>
        <taxon>Bacteria</taxon>
        <taxon>Bacillati</taxon>
        <taxon>Bacillota</taxon>
        <taxon>Clostridia</taxon>
        <taxon>Eubacteriales</taxon>
        <taxon>Acutalibacteraceae</taxon>
        <taxon>Acutalibacter</taxon>
    </lineage>
</organism>
<evidence type="ECO:0000256" key="8">
    <source>
        <dbReference type="ARBA" id="ARBA00023002"/>
    </source>
</evidence>
<dbReference type="GO" id="GO:0043365">
    <property type="term" value="F:[formate-C-acetyltransferase]-activating enzyme activity"/>
    <property type="evidence" value="ECO:0007669"/>
    <property type="project" value="InterPro"/>
</dbReference>
<dbReference type="InterPro" id="IPR058240">
    <property type="entry name" value="rSAM_sf"/>
</dbReference>
<name>A0A9D1YD54_9FIRM</name>
<evidence type="ECO:0000313" key="15">
    <source>
        <dbReference type="Proteomes" id="UP000823915"/>
    </source>
</evidence>
<dbReference type="CDD" id="cd01335">
    <property type="entry name" value="Radical_SAM"/>
    <property type="match status" value="1"/>
</dbReference>
<dbReference type="GO" id="GO:0046872">
    <property type="term" value="F:metal ion binding"/>
    <property type="evidence" value="ECO:0007669"/>
    <property type="project" value="UniProtKB-KW"/>
</dbReference>
<proteinExistence type="inferred from homology"/>
<evidence type="ECO:0000256" key="9">
    <source>
        <dbReference type="ARBA" id="ARBA00023004"/>
    </source>
</evidence>
<dbReference type="InterPro" id="IPR007197">
    <property type="entry name" value="rSAM"/>
</dbReference>
<evidence type="ECO:0000256" key="12">
    <source>
        <dbReference type="PIRNR" id="PIRNR000368"/>
    </source>
</evidence>
<reference evidence="14" key="1">
    <citation type="journal article" date="2021" name="PeerJ">
        <title>Extensive microbial diversity within the chicken gut microbiome revealed by metagenomics and culture.</title>
        <authorList>
            <person name="Gilroy R."/>
            <person name="Ravi A."/>
            <person name="Getino M."/>
            <person name="Pursley I."/>
            <person name="Horton D.L."/>
            <person name="Alikhan N.F."/>
            <person name="Baker D."/>
            <person name="Gharbi K."/>
            <person name="Hall N."/>
            <person name="Watson M."/>
            <person name="Adriaenssens E.M."/>
            <person name="Foster-Nyarko E."/>
            <person name="Jarju S."/>
            <person name="Secka A."/>
            <person name="Antonio M."/>
            <person name="Oren A."/>
            <person name="Chaudhuri R.R."/>
            <person name="La Ragione R."/>
            <person name="Hildebrand F."/>
            <person name="Pallen M.J."/>
        </authorList>
    </citation>
    <scope>NUCLEOTIDE SEQUENCE</scope>
    <source>
        <strain evidence="14">1282</strain>
    </source>
</reference>
<dbReference type="PROSITE" id="PS01087">
    <property type="entry name" value="RADICAL_ACTIVATING"/>
    <property type="match status" value="1"/>
</dbReference>
<dbReference type="GO" id="GO:0051539">
    <property type="term" value="F:4 iron, 4 sulfur cluster binding"/>
    <property type="evidence" value="ECO:0007669"/>
    <property type="project" value="UniProtKB-KW"/>
</dbReference>
<evidence type="ECO:0000256" key="4">
    <source>
        <dbReference type="ARBA" id="ARBA00014281"/>
    </source>
</evidence>
<evidence type="ECO:0000256" key="5">
    <source>
        <dbReference type="ARBA" id="ARBA00022485"/>
    </source>
</evidence>
<evidence type="ECO:0000256" key="11">
    <source>
        <dbReference type="ARBA" id="ARBA00047365"/>
    </source>
</evidence>
<dbReference type="InterPro" id="IPR013785">
    <property type="entry name" value="Aldolase_TIM"/>
</dbReference>
<evidence type="ECO:0000259" key="13">
    <source>
        <dbReference type="PROSITE" id="PS51918"/>
    </source>
</evidence>
<dbReference type="SFLD" id="SFLDG01066">
    <property type="entry name" value="organic_radical-activating_enz"/>
    <property type="match status" value="1"/>
</dbReference>
<evidence type="ECO:0000256" key="7">
    <source>
        <dbReference type="ARBA" id="ARBA00022723"/>
    </source>
</evidence>